<reference evidence="1 2" key="1">
    <citation type="submission" date="2018-05" db="EMBL/GenBank/DDBJ databases">
        <title>Animal gut microbial communities from fecal samples from Wisconsin, USA.</title>
        <authorList>
            <person name="Neumann A."/>
        </authorList>
    </citation>
    <scope>NUCLEOTIDE SEQUENCE [LARGE SCALE GENOMIC DNA]</scope>
    <source>
        <strain evidence="1 2">UWS4</strain>
    </source>
</reference>
<dbReference type="RefSeq" id="WP_233244478.1">
    <property type="nucleotide sequence ID" value="NZ_JAXEIU010000031.1"/>
</dbReference>
<dbReference type="Gene3D" id="1.10.3210.10">
    <property type="entry name" value="Hypothetical protein af1432"/>
    <property type="match status" value="1"/>
</dbReference>
<organism evidence="1 2">
    <name type="scientific">Hallerella porci</name>
    <dbReference type="NCBI Taxonomy" id="1945871"/>
    <lineage>
        <taxon>Bacteria</taxon>
        <taxon>Pseudomonadati</taxon>
        <taxon>Fibrobacterota</taxon>
        <taxon>Fibrobacteria</taxon>
        <taxon>Fibrobacterales</taxon>
        <taxon>Fibrobacteraceae</taxon>
        <taxon>Hallerella</taxon>
    </lineage>
</organism>
<sequence length="173" mass="19485">MTLNEALAIAEKAHAGLKDKAGGPYIDFLKSVAEHLKNKGESEEVQALAVLQDILTPATKLSEEDVLKMGVPAEMIARIKKMTYHKNQGWIDEYSCKLMAQGVPAEESTYEAREKEFVHFVKTLKDDPIAAKAKAAILSVLQEDKYIHRQERRELKTQFRLKKYKAAIAALEE</sequence>
<evidence type="ECO:0008006" key="3">
    <source>
        <dbReference type="Google" id="ProtNLM"/>
    </source>
</evidence>
<comment type="caution">
    <text evidence="1">The sequence shown here is derived from an EMBL/GenBank/DDBJ whole genome shotgun (WGS) entry which is preliminary data.</text>
</comment>
<accession>A0ABX5LRR4</accession>
<gene>
    <name evidence="1" type="ORF">B0H50_102151</name>
</gene>
<name>A0ABX5LRR4_9BACT</name>
<proteinExistence type="predicted"/>
<dbReference type="Proteomes" id="UP000245523">
    <property type="component" value="Unassembled WGS sequence"/>
</dbReference>
<evidence type="ECO:0000313" key="1">
    <source>
        <dbReference type="EMBL" id="PWL03978.1"/>
    </source>
</evidence>
<evidence type="ECO:0000313" key="2">
    <source>
        <dbReference type="Proteomes" id="UP000245523"/>
    </source>
</evidence>
<keyword evidence="2" id="KW-1185">Reference proteome</keyword>
<dbReference type="EMBL" id="QGHD01000002">
    <property type="protein sequence ID" value="PWL03978.1"/>
    <property type="molecule type" value="Genomic_DNA"/>
</dbReference>
<dbReference type="SUPFAM" id="SSF109604">
    <property type="entry name" value="HD-domain/PDEase-like"/>
    <property type="match status" value="1"/>
</dbReference>
<protein>
    <recommendedName>
        <fullName evidence="3">HD domain-containing protein</fullName>
    </recommendedName>
</protein>